<dbReference type="SUPFAM" id="SSF74653">
    <property type="entry name" value="TolA/TonB C-terminal domain"/>
    <property type="match status" value="1"/>
</dbReference>
<dbReference type="Proteomes" id="UP000885750">
    <property type="component" value="Unassembled WGS sequence"/>
</dbReference>
<gene>
    <name evidence="13" type="ORF">ENJ51_10050</name>
</gene>
<evidence type="ECO:0000256" key="5">
    <source>
        <dbReference type="ARBA" id="ARBA00022519"/>
    </source>
</evidence>
<dbReference type="GO" id="GO:0031992">
    <property type="term" value="F:energy transducer activity"/>
    <property type="evidence" value="ECO:0007669"/>
    <property type="project" value="TreeGrafter"/>
</dbReference>
<dbReference type="NCBIfam" id="TIGR01352">
    <property type="entry name" value="tonB_Cterm"/>
    <property type="match status" value="1"/>
</dbReference>
<sequence length="292" mass="31933">MSFITNTNPFTITLPAAVIVHVAVIAGVGFGLPDAPKMQQAPLLDITLVNTHADKAPDKADFIAQANQKGSGTLNKKSRLSSPLASMNPNDLLGDSPIKSFESTPDVAPKPDPQLLTTKGKTNERINKLPEKEDIKDPKPVDKEMSDATDEIAQLMAEMSKDEQHYANRPRIHFIDSISAKSAVEAKYIDAWAKKLERIGNINFPKEALRLSLSGTLILNTTLDRAGRVVEIGIDSSSGSRILDKAALRIVKLASPYEPLPREIRAKYDQLNITRSIIFHREGGGEITFSTQ</sequence>
<evidence type="ECO:0000256" key="1">
    <source>
        <dbReference type="ARBA" id="ARBA00004383"/>
    </source>
</evidence>
<evidence type="ECO:0000256" key="9">
    <source>
        <dbReference type="ARBA" id="ARBA00023136"/>
    </source>
</evidence>
<dbReference type="AlphaFoldDB" id="A0A7V2WVG1"/>
<dbReference type="InterPro" id="IPR006260">
    <property type="entry name" value="TonB/TolA_C"/>
</dbReference>
<name>A0A7V2WVG1_LEUMU</name>
<dbReference type="Pfam" id="PF03544">
    <property type="entry name" value="TonB_C"/>
    <property type="match status" value="1"/>
</dbReference>
<dbReference type="GO" id="GO:0098797">
    <property type="term" value="C:plasma membrane protein complex"/>
    <property type="evidence" value="ECO:0007669"/>
    <property type="project" value="TreeGrafter"/>
</dbReference>
<dbReference type="InterPro" id="IPR051045">
    <property type="entry name" value="TonB-dependent_transducer"/>
</dbReference>
<keyword evidence="6 11" id="KW-0812">Transmembrane</keyword>
<keyword evidence="3" id="KW-0813">Transport</keyword>
<comment type="similarity">
    <text evidence="2">Belongs to the TonB family.</text>
</comment>
<evidence type="ECO:0000256" key="11">
    <source>
        <dbReference type="SAM" id="Phobius"/>
    </source>
</evidence>
<dbReference type="InterPro" id="IPR037682">
    <property type="entry name" value="TonB_C"/>
</dbReference>
<evidence type="ECO:0000256" key="2">
    <source>
        <dbReference type="ARBA" id="ARBA00006555"/>
    </source>
</evidence>
<keyword evidence="5" id="KW-0997">Cell inner membrane</keyword>
<evidence type="ECO:0000256" key="3">
    <source>
        <dbReference type="ARBA" id="ARBA00022448"/>
    </source>
</evidence>
<dbReference type="GO" id="GO:0015031">
    <property type="term" value="P:protein transport"/>
    <property type="evidence" value="ECO:0007669"/>
    <property type="project" value="UniProtKB-KW"/>
</dbReference>
<keyword evidence="8 11" id="KW-1133">Transmembrane helix</keyword>
<organism evidence="13">
    <name type="scientific">Leucothrix mucor</name>
    <dbReference type="NCBI Taxonomy" id="45248"/>
    <lineage>
        <taxon>Bacteria</taxon>
        <taxon>Pseudomonadati</taxon>
        <taxon>Pseudomonadota</taxon>
        <taxon>Gammaproteobacteria</taxon>
        <taxon>Thiotrichales</taxon>
        <taxon>Thiotrichaceae</taxon>
        <taxon>Leucothrix</taxon>
    </lineage>
</organism>
<feature type="region of interest" description="Disordered" evidence="10">
    <location>
        <begin position="66"/>
        <end position="121"/>
    </location>
</feature>
<evidence type="ECO:0000256" key="8">
    <source>
        <dbReference type="ARBA" id="ARBA00022989"/>
    </source>
</evidence>
<dbReference type="PANTHER" id="PTHR33446:SF11">
    <property type="entry name" value="TONB3"/>
    <property type="match status" value="1"/>
</dbReference>
<feature type="transmembrane region" description="Helical" evidence="11">
    <location>
        <begin position="12"/>
        <end position="32"/>
    </location>
</feature>
<dbReference type="PANTHER" id="PTHR33446">
    <property type="entry name" value="PROTEIN TONB-RELATED"/>
    <property type="match status" value="1"/>
</dbReference>
<evidence type="ECO:0000313" key="13">
    <source>
        <dbReference type="EMBL" id="HFC93141.1"/>
    </source>
</evidence>
<accession>A0A7V2WVG1</accession>
<evidence type="ECO:0000256" key="6">
    <source>
        <dbReference type="ARBA" id="ARBA00022692"/>
    </source>
</evidence>
<comment type="caution">
    <text evidence="13">The sequence shown here is derived from an EMBL/GenBank/DDBJ whole genome shotgun (WGS) entry which is preliminary data.</text>
</comment>
<feature type="domain" description="TonB C-terminal" evidence="12">
    <location>
        <begin position="189"/>
        <end position="288"/>
    </location>
</feature>
<evidence type="ECO:0000256" key="7">
    <source>
        <dbReference type="ARBA" id="ARBA00022927"/>
    </source>
</evidence>
<feature type="compositionally biased region" description="Polar residues" evidence="10">
    <location>
        <begin position="66"/>
        <end position="89"/>
    </location>
</feature>
<keyword evidence="7" id="KW-0653">Protein transport</keyword>
<dbReference type="GO" id="GO:0055085">
    <property type="term" value="P:transmembrane transport"/>
    <property type="evidence" value="ECO:0007669"/>
    <property type="project" value="InterPro"/>
</dbReference>
<keyword evidence="4" id="KW-1003">Cell membrane</keyword>
<evidence type="ECO:0000256" key="4">
    <source>
        <dbReference type="ARBA" id="ARBA00022475"/>
    </source>
</evidence>
<comment type="subcellular location">
    <subcellularLocation>
        <location evidence="1">Cell inner membrane</location>
        <topology evidence="1">Single-pass membrane protein</topology>
        <orientation evidence="1">Periplasmic side</orientation>
    </subcellularLocation>
</comment>
<dbReference type="PROSITE" id="PS52015">
    <property type="entry name" value="TONB_CTD"/>
    <property type="match status" value="1"/>
</dbReference>
<dbReference type="Gene3D" id="3.30.1150.10">
    <property type="match status" value="1"/>
</dbReference>
<proteinExistence type="inferred from homology"/>
<dbReference type="EMBL" id="DRMS01000377">
    <property type="protein sequence ID" value="HFC93141.1"/>
    <property type="molecule type" value="Genomic_DNA"/>
</dbReference>
<protein>
    <submittedName>
        <fullName evidence="13">Energy transducer TonB</fullName>
    </submittedName>
</protein>
<reference evidence="13" key="1">
    <citation type="journal article" date="2020" name="mSystems">
        <title>Genome- and Community-Level Interaction Insights into Carbon Utilization and Element Cycling Functions of Hydrothermarchaeota in Hydrothermal Sediment.</title>
        <authorList>
            <person name="Zhou Z."/>
            <person name="Liu Y."/>
            <person name="Xu W."/>
            <person name="Pan J."/>
            <person name="Luo Z.H."/>
            <person name="Li M."/>
        </authorList>
    </citation>
    <scope>NUCLEOTIDE SEQUENCE [LARGE SCALE GENOMIC DNA]</scope>
    <source>
        <strain evidence="13">HyVt-493</strain>
    </source>
</reference>
<evidence type="ECO:0000259" key="12">
    <source>
        <dbReference type="PROSITE" id="PS52015"/>
    </source>
</evidence>
<evidence type="ECO:0000256" key="10">
    <source>
        <dbReference type="SAM" id="MobiDB-lite"/>
    </source>
</evidence>
<keyword evidence="9 11" id="KW-0472">Membrane</keyword>